<evidence type="ECO:0000313" key="3">
    <source>
        <dbReference type="EMBL" id="CAH7677323.1"/>
    </source>
</evidence>
<comment type="caution">
    <text evidence="3">The sequence shown here is derived from an EMBL/GenBank/DDBJ whole genome shotgun (WGS) entry which is preliminary data.</text>
</comment>
<feature type="region of interest" description="Disordered" evidence="1">
    <location>
        <begin position="266"/>
        <end position="290"/>
    </location>
</feature>
<keyword evidence="4" id="KW-1185">Reference proteome</keyword>
<evidence type="ECO:0000313" key="4">
    <source>
        <dbReference type="Proteomes" id="UP001153365"/>
    </source>
</evidence>
<feature type="chain" id="PRO_5043942272" evidence="2">
    <location>
        <begin position="24"/>
        <end position="656"/>
    </location>
</feature>
<feature type="region of interest" description="Disordered" evidence="1">
    <location>
        <begin position="57"/>
        <end position="85"/>
    </location>
</feature>
<reference evidence="3" key="1">
    <citation type="submission" date="2022-06" db="EMBL/GenBank/DDBJ databases">
        <authorList>
            <consortium name="SYNGENTA / RWTH Aachen University"/>
        </authorList>
    </citation>
    <scope>NUCLEOTIDE SEQUENCE</scope>
</reference>
<proteinExistence type="predicted"/>
<gene>
    <name evidence="3" type="ORF">PPACK8108_LOCUS12460</name>
</gene>
<evidence type="ECO:0000256" key="1">
    <source>
        <dbReference type="SAM" id="MobiDB-lite"/>
    </source>
</evidence>
<evidence type="ECO:0000256" key="2">
    <source>
        <dbReference type="SAM" id="SignalP"/>
    </source>
</evidence>
<keyword evidence="2" id="KW-0732">Signal</keyword>
<organism evidence="3 4">
    <name type="scientific">Phakopsora pachyrhizi</name>
    <name type="common">Asian soybean rust disease fungus</name>
    <dbReference type="NCBI Taxonomy" id="170000"/>
    <lineage>
        <taxon>Eukaryota</taxon>
        <taxon>Fungi</taxon>
        <taxon>Dikarya</taxon>
        <taxon>Basidiomycota</taxon>
        <taxon>Pucciniomycotina</taxon>
        <taxon>Pucciniomycetes</taxon>
        <taxon>Pucciniales</taxon>
        <taxon>Phakopsoraceae</taxon>
        <taxon>Phakopsora</taxon>
    </lineage>
</organism>
<name>A0AAV0B1Z2_PHAPC</name>
<protein>
    <submittedName>
        <fullName evidence="3">Expressed protein</fullName>
    </submittedName>
</protein>
<accession>A0AAV0B1Z2</accession>
<feature type="signal peptide" evidence="2">
    <location>
        <begin position="1"/>
        <end position="23"/>
    </location>
</feature>
<sequence>MFKSKRFIPFIFLLTSHVQGVEEDLLARLQAQSQPARAANTGEPIYLLGKQDRNWLSLGPSSSKEEPKSKRLKMDRESNDLPTEKLDVSTDFGTKFLRGNGHGEPESHESSASRNLIIINQAEKVNSLPPYKAKHFLRPSTLHLKGTNPTTLTEPRPEAIQPVMHGTTVYISDSFRQEILAGSPSTTTEPSIKQLRAPSGWISESQRWYMYDQELAHDPVANHQLNRPVVQLKEQQFLHAGKNTKHDTYTTFHQNEQERKIVNLASKSSSNQPDIFQNWSNSKVGSNNSRLNTDKSHKTYQNNAAKEAIAFKSPLRANNEKEEIVRRYNEYFLKNASKYSLPIDENNTEKITRVSEASKAKFKSYLMNLIDPENHFIQSDLIQKYIYEVENSEDNLMKDSMEKVLNYINEHIKIDDRENFYIRDIEVKEFLSICYYKSFKITFDSKFGFDSRNYYNHFQTEFKIHLQVMNLKDIIAQYYEFNKIHFLPTYNPEIWEEKRKNISAITKKKQYVAKAFLSYSTLINKIFCDGPNDESFIKRQLEAIKLCILFIEGFKQDGNKISLITIKHLEEIGKSLGKELKQETFDLELIAVFNRRFKNLNGYNRKLFSDTWMLTKFWLSRCRPNLYENIKNSTTFYNSFKPFVNSFFQIIIQLSK</sequence>
<dbReference type="AlphaFoldDB" id="A0AAV0B1Z2"/>
<dbReference type="Proteomes" id="UP001153365">
    <property type="component" value="Unassembled WGS sequence"/>
</dbReference>
<dbReference type="EMBL" id="CALTRL010002988">
    <property type="protein sequence ID" value="CAH7677323.1"/>
    <property type="molecule type" value="Genomic_DNA"/>
</dbReference>
<feature type="compositionally biased region" description="Basic and acidic residues" evidence="1">
    <location>
        <begin position="63"/>
        <end position="85"/>
    </location>
</feature>